<proteinExistence type="predicted"/>
<name>A0A834Z4K7_TETSI</name>
<protein>
    <submittedName>
        <fullName evidence="2">Uncharacterized protein</fullName>
    </submittedName>
</protein>
<gene>
    <name evidence="2" type="ORF">HHK36_018542</name>
</gene>
<feature type="compositionally biased region" description="Basic and acidic residues" evidence="1">
    <location>
        <begin position="50"/>
        <end position="66"/>
    </location>
</feature>
<comment type="caution">
    <text evidence="2">The sequence shown here is derived from an EMBL/GenBank/DDBJ whole genome shotgun (WGS) entry which is preliminary data.</text>
</comment>
<evidence type="ECO:0000256" key="1">
    <source>
        <dbReference type="SAM" id="MobiDB-lite"/>
    </source>
</evidence>
<accession>A0A834Z4K7</accession>
<keyword evidence="3" id="KW-1185">Reference proteome</keyword>
<organism evidence="2 3">
    <name type="scientific">Tetracentron sinense</name>
    <name type="common">Spur-leaf</name>
    <dbReference type="NCBI Taxonomy" id="13715"/>
    <lineage>
        <taxon>Eukaryota</taxon>
        <taxon>Viridiplantae</taxon>
        <taxon>Streptophyta</taxon>
        <taxon>Embryophyta</taxon>
        <taxon>Tracheophyta</taxon>
        <taxon>Spermatophyta</taxon>
        <taxon>Magnoliopsida</taxon>
        <taxon>Trochodendrales</taxon>
        <taxon>Trochodendraceae</taxon>
        <taxon>Tetracentron</taxon>
    </lineage>
</organism>
<dbReference type="EMBL" id="JABCRI010000012">
    <property type="protein sequence ID" value="KAF8396907.1"/>
    <property type="molecule type" value="Genomic_DNA"/>
</dbReference>
<dbReference type="Proteomes" id="UP000655225">
    <property type="component" value="Unassembled WGS sequence"/>
</dbReference>
<dbReference type="AlphaFoldDB" id="A0A834Z4K7"/>
<reference evidence="2 3" key="1">
    <citation type="submission" date="2020-04" db="EMBL/GenBank/DDBJ databases">
        <title>Plant Genome Project.</title>
        <authorList>
            <person name="Zhang R.-G."/>
        </authorList>
    </citation>
    <scope>NUCLEOTIDE SEQUENCE [LARGE SCALE GENOMIC DNA]</scope>
    <source>
        <strain evidence="2">YNK0</strain>
        <tissue evidence="2">Leaf</tissue>
    </source>
</reference>
<feature type="region of interest" description="Disordered" evidence="1">
    <location>
        <begin position="46"/>
        <end position="67"/>
    </location>
</feature>
<sequence length="124" mass="14440">MQKVRKNPNKSRISRKIFSADFKTERRVRFLFLQQSCDFRVLSRNSGESEGFRRTDTLSEPSKREGSSIYNIERSSILLAGKYEHCHPSHVGGVQLEFINCWLNCWLDTIFFFLGLPSHPGKLQ</sequence>
<evidence type="ECO:0000313" key="3">
    <source>
        <dbReference type="Proteomes" id="UP000655225"/>
    </source>
</evidence>
<evidence type="ECO:0000313" key="2">
    <source>
        <dbReference type="EMBL" id="KAF8396907.1"/>
    </source>
</evidence>